<dbReference type="PANTHER" id="PTHR48079:SF3">
    <property type="entry name" value="NAD-DEPENDENT EPIMERASE_DEHYDRATASE DOMAIN-CONTAINING PROTEIN"/>
    <property type="match status" value="1"/>
</dbReference>
<dbReference type="SUPFAM" id="SSF51735">
    <property type="entry name" value="NAD(P)-binding Rossmann-fold domains"/>
    <property type="match status" value="1"/>
</dbReference>
<dbReference type="AlphaFoldDB" id="A0A6A6FQD1"/>
<dbReference type="EMBL" id="ML992666">
    <property type="protein sequence ID" value="KAF2215418.1"/>
    <property type="molecule type" value="Genomic_DNA"/>
</dbReference>
<sequence length="354" mass="38442">MATTRRKTVLVTGANGFIGNAVAKAFVAAGYTTYGLVRQQDAMDDLAASEITPILGTPDDTSQWLPQLQKHGSTAFDIIVSSTENLLDYQPHFDNVLRMLVTLCQSSKQHGVRPLVLFASGCKDYGKGDVHPHAAPFTEESPLRPGPVLAPRCSSSLKLFDHTDLFDAVVVRPTTLYGGSSSYYGAAFEVGAAAAAKPQGRRRLTIAADPNSIVHGTHVADVASAYIALAQHEPRTAIASQCFNISALRYETAQQVADAIVAEYQLEGADFVETDLEAAADKKVFDVVGLLFGFSQWVGSEKLRTLIPEWTDIRPGFCEALRTYRTAYEAASRADHSNVRRLRAYIDLWENASA</sequence>
<dbReference type="Gene3D" id="3.40.50.720">
    <property type="entry name" value="NAD(P)-binding Rossmann-like Domain"/>
    <property type="match status" value="1"/>
</dbReference>
<name>A0A6A6FQD1_9PEZI</name>
<accession>A0A6A6FQD1</accession>
<organism evidence="2 3">
    <name type="scientific">Cercospora zeae-maydis SCOH1-5</name>
    <dbReference type="NCBI Taxonomy" id="717836"/>
    <lineage>
        <taxon>Eukaryota</taxon>
        <taxon>Fungi</taxon>
        <taxon>Dikarya</taxon>
        <taxon>Ascomycota</taxon>
        <taxon>Pezizomycotina</taxon>
        <taxon>Dothideomycetes</taxon>
        <taxon>Dothideomycetidae</taxon>
        <taxon>Mycosphaerellales</taxon>
        <taxon>Mycosphaerellaceae</taxon>
        <taxon>Cercospora</taxon>
    </lineage>
</organism>
<dbReference type="InterPro" id="IPR051783">
    <property type="entry name" value="NAD(P)-dependent_oxidoreduct"/>
</dbReference>
<keyword evidence="3" id="KW-1185">Reference proteome</keyword>
<gene>
    <name evidence="2" type="ORF">CERZMDRAFT_110098</name>
</gene>
<evidence type="ECO:0000313" key="3">
    <source>
        <dbReference type="Proteomes" id="UP000799539"/>
    </source>
</evidence>
<evidence type="ECO:0000313" key="2">
    <source>
        <dbReference type="EMBL" id="KAF2215418.1"/>
    </source>
</evidence>
<dbReference type="InterPro" id="IPR036291">
    <property type="entry name" value="NAD(P)-bd_dom_sf"/>
</dbReference>
<proteinExistence type="predicted"/>
<protein>
    <recommendedName>
        <fullName evidence="1">NAD-dependent epimerase/dehydratase domain-containing protein</fullName>
    </recommendedName>
</protein>
<dbReference type="Pfam" id="PF01370">
    <property type="entry name" value="Epimerase"/>
    <property type="match status" value="1"/>
</dbReference>
<dbReference type="PANTHER" id="PTHR48079">
    <property type="entry name" value="PROTEIN YEEZ"/>
    <property type="match status" value="1"/>
</dbReference>
<dbReference type="GO" id="GO:0004029">
    <property type="term" value="F:aldehyde dehydrogenase (NAD+) activity"/>
    <property type="evidence" value="ECO:0007669"/>
    <property type="project" value="TreeGrafter"/>
</dbReference>
<dbReference type="InterPro" id="IPR001509">
    <property type="entry name" value="Epimerase_deHydtase"/>
</dbReference>
<dbReference type="OrthoDB" id="2735536at2759"/>
<feature type="domain" description="NAD-dependent epimerase/dehydratase" evidence="1">
    <location>
        <begin position="9"/>
        <end position="232"/>
    </location>
</feature>
<reference evidence="2" key="1">
    <citation type="journal article" date="2020" name="Stud. Mycol.">
        <title>101 Dothideomycetes genomes: a test case for predicting lifestyles and emergence of pathogens.</title>
        <authorList>
            <person name="Haridas S."/>
            <person name="Albert R."/>
            <person name="Binder M."/>
            <person name="Bloem J."/>
            <person name="Labutti K."/>
            <person name="Salamov A."/>
            <person name="Andreopoulos B."/>
            <person name="Baker S."/>
            <person name="Barry K."/>
            <person name="Bills G."/>
            <person name="Bluhm B."/>
            <person name="Cannon C."/>
            <person name="Castanera R."/>
            <person name="Culley D."/>
            <person name="Daum C."/>
            <person name="Ezra D."/>
            <person name="Gonzalez J."/>
            <person name="Henrissat B."/>
            <person name="Kuo A."/>
            <person name="Liang C."/>
            <person name="Lipzen A."/>
            <person name="Lutzoni F."/>
            <person name="Magnuson J."/>
            <person name="Mondo S."/>
            <person name="Nolan M."/>
            <person name="Ohm R."/>
            <person name="Pangilinan J."/>
            <person name="Park H.-J."/>
            <person name="Ramirez L."/>
            <person name="Alfaro M."/>
            <person name="Sun H."/>
            <person name="Tritt A."/>
            <person name="Yoshinaga Y."/>
            <person name="Zwiers L.-H."/>
            <person name="Turgeon B."/>
            <person name="Goodwin S."/>
            <person name="Spatafora J."/>
            <person name="Crous P."/>
            <person name="Grigoriev I."/>
        </authorList>
    </citation>
    <scope>NUCLEOTIDE SEQUENCE</scope>
    <source>
        <strain evidence="2">SCOH1-5</strain>
    </source>
</reference>
<dbReference type="GO" id="GO:0005737">
    <property type="term" value="C:cytoplasm"/>
    <property type="evidence" value="ECO:0007669"/>
    <property type="project" value="TreeGrafter"/>
</dbReference>
<dbReference type="Proteomes" id="UP000799539">
    <property type="component" value="Unassembled WGS sequence"/>
</dbReference>
<evidence type="ECO:0000259" key="1">
    <source>
        <dbReference type="Pfam" id="PF01370"/>
    </source>
</evidence>